<dbReference type="Gene3D" id="3.30.200.20">
    <property type="entry name" value="Phosphorylase Kinase, domain 1"/>
    <property type="match status" value="1"/>
</dbReference>
<feature type="region of interest" description="Disordered" evidence="9">
    <location>
        <begin position="1"/>
        <end position="43"/>
    </location>
</feature>
<dbReference type="CDD" id="cd13118">
    <property type="entry name" value="POLO_box_1"/>
    <property type="match status" value="1"/>
</dbReference>
<dbReference type="GO" id="GO:0005737">
    <property type="term" value="C:cytoplasm"/>
    <property type="evidence" value="ECO:0007669"/>
    <property type="project" value="TreeGrafter"/>
</dbReference>
<keyword evidence="5 8" id="KW-0418">Kinase</keyword>
<dbReference type="GO" id="GO:0005816">
    <property type="term" value="C:spindle pole body"/>
    <property type="evidence" value="ECO:0007669"/>
    <property type="project" value="TreeGrafter"/>
</dbReference>
<dbReference type="InterPro" id="IPR003877">
    <property type="entry name" value="SPRY_dom"/>
</dbReference>
<dbReference type="InterPro" id="IPR033701">
    <property type="entry name" value="POLO_box_1"/>
</dbReference>
<dbReference type="SMART" id="SM00220">
    <property type="entry name" value="S_TKc"/>
    <property type="match status" value="1"/>
</dbReference>
<dbReference type="PROSITE" id="PS00107">
    <property type="entry name" value="PROTEIN_KINASE_ATP"/>
    <property type="match status" value="1"/>
</dbReference>
<keyword evidence="3" id="KW-0677">Repeat</keyword>
<dbReference type="Pfam" id="PF10607">
    <property type="entry name" value="CTLH"/>
    <property type="match status" value="1"/>
</dbReference>
<dbReference type="InterPro" id="IPR000719">
    <property type="entry name" value="Prot_kinase_dom"/>
</dbReference>
<dbReference type="PANTHER" id="PTHR24345">
    <property type="entry name" value="SERINE/THREONINE-PROTEIN KINASE PLK"/>
    <property type="match status" value="1"/>
</dbReference>
<dbReference type="InterPro" id="IPR024964">
    <property type="entry name" value="CTLH/CRA"/>
</dbReference>
<comment type="similarity">
    <text evidence="8">Belongs to the protein kinase superfamily. Ser/Thr protein kinase family. CDC5/Polo subfamily.</text>
</comment>
<protein>
    <recommendedName>
        <fullName evidence="8">Serine/threonine-protein kinase</fullName>
        <ecNumber evidence="8">2.7.11.21</ecNumber>
    </recommendedName>
</protein>
<dbReference type="InterPro" id="IPR006594">
    <property type="entry name" value="LisH"/>
</dbReference>
<comment type="catalytic activity">
    <reaction evidence="8">
        <text>L-threonyl-[protein] + ATP = O-phospho-L-threonyl-[protein] + ADP + H(+)</text>
        <dbReference type="Rhea" id="RHEA:46608"/>
        <dbReference type="Rhea" id="RHEA-COMP:11060"/>
        <dbReference type="Rhea" id="RHEA-COMP:11605"/>
        <dbReference type="ChEBI" id="CHEBI:15378"/>
        <dbReference type="ChEBI" id="CHEBI:30013"/>
        <dbReference type="ChEBI" id="CHEBI:30616"/>
        <dbReference type="ChEBI" id="CHEBI:61977"/>
        <dbReference type="ChEBI" id="CHEBI:456216"/>
        <dbReference type="EC" id="2.7.11.21"/>
    </reaction>
</comment>
<keyword evidence="14" id="KW-1185">Reference proteome</keyword>
<dbReference type="PROSITE" id="PS50188">
    <property type="entry name" value="B302_SPRY"/>
    <property type="match status" value="1"/>
</dbReference>
<feature type="compositionally biased region" description="Polar residues" evidence="9">
    <location>
        <begin position="496"/>
        <end position="510"/>
    </location>
</feature>
<evidence type="ECO:0000256" key="4">
    <source>
        <dbReference type="ARBA" id="ARBA00022741"/>
    </source>
</evidence>
<evidence type="ECO:0000256" key="8">
    <source>
        <dbReference type="RuleBase" id="RU361162"/>
    </source>
</evidence>
<dbReference type="Gene3D" id="1.10.510.10">
    <property type="entry name" value="Transferase(Phosphotransferase) domain 1"/>
    <property type="match status" value="1"/>
</dbReference>
<evidence type="ECO:0000313" key="14">
    <source>
        <dbReference type="Proteomes" id="UP000320333"/>
    </source>
</evidence>
<dbReference type="PROSITE" id="PS50896">
    <property type="entry name" value="LISH"/>
    <property type="match status" value="1"/>
</dbReference>
<feature type="compositionally biased region" description="Low complexity" evidence="9">
    <location>
        <begin position="1"/>
        <end position="28"/>
    </location>
</feature>
<dbReference type="FunFam" id="1.10.510.10:FF:000571">
    <property type="entry name" value="Maternal embryonic leucine zipper kinase"/>
    <property type="match status" value="1"/>
</dbReference>
<proteinExistence type="inferred from homology"/>
<feature type="domain" description="POLO box" evidence="11">
    <location>
        <begin position="558"/>
        <end position="643"/>
    </location>
</feature>
<dbReference type="GO" id="GO:0000922">
    <property type="term" value="C:spindle pole"/>
    <property type="evidence" value="ECO:0007669"/>
    <property type="project" value="TreeGrafter"/>
</dbReference>
<dbReference type="SMART" id="SM00449">
    <property type="entry name" value="SPRY"/>
    <property type="match status" value="1"/>
</dbReference>
<dbReference type="PANTHER" id="PTHR24345:SF0">
    <property type="entry name" value="CELL CYCLE SERINE_THREONINE-PROTEIN KINASE CDC5_MSD2"/>
    <property type="match status" value="1"/>
</dbReference>
<organism evidence="13 14">
    <name type="scientific">Chytriomyces confervae</name>
    <dbReference type="NCBI Taxonomy" id="246404"/>
    <lineage>
        <taxon>Eukaryota</taxon>
        <taxon>Fungi</taxon>
        <taxon>Fungi incertae sedis</taxon>
        <taxon>Chytridiomycota</taxon>
        <taxon>Chytridiomycota incertae sedis</taxon>
        <taxon>Chytridiomycetes</taxon>
        <taxon>Chytridiales</taxon>
        <taxon>Chytriomycetaceae</taxon>
        <taxon>Chytriomyces</taxon>
    </lineage>
</organism>
<sequence>MATTTTTAATTNPQPSAPASANPNANSTGRHAGPPPNPVIHDKKAGASYRTGRLLGEGGFARCYEVVNTVSGERLAAKIIRKASLTSQKQKHKLFAEIKIHQMMSHPAIVGFTHVFEDDDSVYILLELCENGTMVDMLKQRKRLSEPEVRYYMHHLLHGVNYMHQHRVIHRDLKLGNMFLAKDMRLKIGDFGLAAMIKHDGERKKTICGTPNYIAPEVLFDVQNGHSYEVDLWSLGVVMYTQLVGRPPFQTKEVKQIYKKIKENVYEFPSQIPISQNAKDVINALLNKTPTLRPSVEEVLLADFFTSETVPYSIPVTALSSVPSMSDLNIVVAKHATPSKLHSSSRYSNSPSSESSSNGVNSAKNAIVSAATKGGSSTASHISPSVSSLAVPLVNDEDVARMAALTLTANAENKNMGVKLAPGAPGPGMQRVLGVSRRVQAQSSPAKTGSSALAVPMIKKEETPVNGAQADSNNAAGATTTVSDEKSLKRYGVAPSFSSFSSPKQAQPRQTGPPIFSAQPRSSLDIMYKNIKAAFAAVEFGGVQLPTEKEVVPHPDVFITKWIDYSNKYGLGYQLHDGSIGVYFNDSTSLLLAADNIHIEYLFYDVSKEPTKMHRRAYTMATYPKDLQKKVTLLKHFGGYMQETLVMGLSSQEGPTPRTSDLIFLTKFLRTKHGVIFRMSNQIIQINLFDHTKLILSQNGNTITYIDKNREMTTARIEEFLASKERAIVDRIQYAEDIILQMILKKQRKVTEGSGGTNEAGAASSQPVGNAKDSLRELLMPSTASMSDNPSNTVSLNASSQVPSTVPMRVAAHRLVAVEPSPDGSSPESSLVRVRFTGRSRSGAGFDVGVARSSHALPFNNRYAYFEATILLAASITYSSIGLVTMPCQHLQHPGADIGTFGLKGTDGRKYKDGISDAYGPKWKEGDVVGCGVDFDERSIFFTLNGRFLGVAFKDVDVGVGLYPAVGLHDPSEIVGINFGSEGWRFDLAAYEQREHEKRKSEIDAISVSSADCDALVKQYLLHSGYHNTYTAFASRISENILDVPADGILESTKILRGDIRQLILVGDISNAKETIRTAYPGFFEKESTRILSLLMACQEYVELCRIPENSSHLKSEGGENGIEFDNHRKIGNKWKPSGIFESNKKQKLDCVELGDKEGAMIAMLQGDLGYFSRLFSADLSSDGTKALSLVEAVASLSAYNDPSKCPHAHLMHLSQRKRLADVVNYAILEECSHTSSYTSNLETLMRQLLCSQNQARYRTMETAGSKSKNKRRWVNRAELSSLGRREMFGEFTETQYHRETSDDSTEPVVSAYGELTFQALISE</sequence>
<dbReference type="SUPFAM" id="SSF49899">
    <property type="entry name" value="Concanavalin A-like lectins/glucanases"/>
    <property type="match status" value="1"/>
</dbReference>
<dbReference type="InterPro" id="IPR000959">
    <property type="entry name" value="POLO_box_dom"/>
</dbReference>
<dbReference type="STRING" id="246404.A0A507FQB0"/>
<evidence type="ECO:0000259" key="12">
    <source>
        <dbReference type="PROSITE" id="PS50188"/>
    </source>
</evidence>
<dbReference type="InterPro" id="IPR033695">
    <property type="entry name" value="POLO_box_2"/>
</dbReference>
<evidence type="ECO:0000256" key="6">
    <source>
        <dbReference type="ARBA" id="ARBA00022840"/>
    </source>
</evidence>
<feature type="compositionally biased region" description="Low complexity" evidence="9">
    <location>
        <begin position="344"/>
        <end position="361"/>
    </location>
</feature>
<dbReference type="OrthoDB" id="408964at2759"/>
<dbReference type="InterPro" id="IPR013144">
    <property type="entry name" value="CRA_dom"/>
</dbReference>
<dbReference type="Proteomes" id="UP000320333">
    <property type="component" value="Unassembled WGS sequence"/>
</dbReference>
<keyword evidence="1 8" id="KW-0723">Serine/threonine-protein kinase</keyword>
<dbReference type="CDD" id="cd12885">
    <property type="entry name" value="SPRY_RanBP_like"/>
    <property type="match status" value="1"/>
</dbReference>
<dbReference type="InterPro" id="IPR011009">
    <property type="entry name" value="Kinase-like_dom_sf"/>
</dbReference>
<dbReference type="InterPro" id="IPR044736">
    <property type="entry name" value="Gid1/RanBPM/SPLA_SPRY"/>
</dbReference>
<feature type="region of interest" description="Disordered" evidence="9">
    <location>
        <begin position="496"/>
        <end position="517"/>
    </location>
</feature>
<dbReference type="GO" id="GO:0005524">
    <property type="term" value="F:ATP binding"/>
    <property type="evidence" value="ECO:0007669"/>
    <property type="project" value="UniProtKB-UniRule"/>
</dbReference>
<feature type="domain" description="B30.2/SPRY" evidence="12">
    <location>
        <begin position="784"/>
        <end position="984"/>
    </location>
</feature>
<dbReference type="SUPFAM" id="SSF82615">
    <property type="entry name" value="Polo-box domain"/>
    <property type="match status" value="2"/>
</dbReference>
<dbReference type="InterPro" id="IPR001870">
    <property type="entry name" value="B30.2/SPRY"/>
</dbReference>
<feature type="region of interest" description="Disordered" evidence="9">
    <location>
        <begin position="463"/>
        <end position="484"/>
    </location>
</feature>
<evidence type="ECO:0000256" key="3">
    <source>
        <dbReference type="ARBA" id="ARBA00022737"/>
    </source>
</evidence>
<dbReference type="PROSITE" id="PS50078">
    <property type="entry name" value="POLO_BOX"/>
    <property type="match status" value="2"/>
</dbReference>
<evidence type="ECO:0000256" key="2">
    <source>
        <dbReference type="ARBA" id="ARBA00022679"/>
    </source>
</evidence>
<feature type="domain" description="Protein kinase" evidence="10">
    <location>
        <begin position="49"/>
        <end position="305"/>
    </location>
</feature>
<gene>
    <name evidence="13" type="ORF">CcCBS67573_g00143</name>
</gene>
<name>A0A507FQB0_9FUNG</name>
<dbReference type="Pfam" id="PF00659">
    <property type="entry name" value="POLO_box"/>
    <property type="match status" value="2"/>
</dbReference>
<dbReference type="SMART" id="SM00757">
    <property type="entry name" value="CRA"/>
    <property type="match status" value="1"/>
</dbReference>
<dbReference type="InterPro" id="IPR043136">
    <property type="entry name" value="B30.2/SPRY_sf"/>
</dbReference>
<keyword evidence="4 7" id="KW-0547">Nucleotide-binding</keyword>
<accession>A0A507FQB0</accession>
<keyword evidence="2 8" id="KW-0808">Transferase</keyword>
<feature type="compositionally biased region" description="Polar residues" evidence="9">
    <location>
        <begin position="469"/>
        <end position="482"/>
    </location>
</feature>
<dbReference type="EMBL" id="QEAP01000002">
    <property type="protein sequence ID" value="TPX78611.1"/>
    <property type="molecule type" value="Genomic_DNA"/>
</dbReference>
<evidence type="ECO:0000313" key="13">
    <source>
        <dbReference type="EMBL" id="TPX78611.1"/>
    </source>
</evidence>
<dbReference type="CDD" id="cd14099">
    <property type="entry name" value="STKc_PLK"/>
    <property type="match status" value="1"/>
</dbReference>
<dbReference type="Gene3D" id="2.60.120.920">
    <property type="match status" value="1"/>
</dbReference>
<dbReference type="GO" id="GO:0000776">
    <property type="term" value="C:kinetochore"/>
    <property type="evidence" value="ECO:0007669"/>
    <property type="project" value="TreeGrafter"/>
</dbReference>
<reference evidence="13 14" key="1">
    <citation type="journal article" date="2019" name="Sci. Rep.">
        <title>Comparative genomics of chytrid fungi reveal insights into the obligate biotrophic and pathogenic lifestyle of Synchytrium endobioticum.</title>
        <authorList>
            <person name="van de Vossenberg B.T.L.H."/>
            <person name="Warris S."/>
            <person name="Nguyen H.D.T."/>
            <person name="van Gent-Pelzer M.P.E."/>
            <person name="Joly D.L."/>
            <person name="van de Geest H.C."/>
            <person name="Bonants P.J.M."/>
            <person name="Smith D.S."/>
            <person name="Levesque C.A."/>
            <person name="van der Lee T.A.J."/>
        </authorList>
    </citation>
    <scope>NUCLEOTIDE SEQUENCE [LARGE SCALE GENOMIC DNA]</scope>
    <source>
        <strain evidence="13 14">CBS 675.73</strain>
    </source>
</reference>
<evidence type="ECO:0000256" key="5">
    <source>
        <dbReference type="ARBA" id="ARBA00022777"/>
    </source>
</evidence>
<dbReference type="SUPFAM" id="SSF56112">
    <property type="entry name" value="Protein kinase-like (PK-like)"/>
    <property type="match status" value="1"/>
</dbReference>
<dbReference type="InterPro" id="IPR008271">
    <property type="entry name" value="Ser/Thr_kinase_AS"/>
</dbReference>
<evidence type="ECO:0000259" key="10">
    <source>
        <dbReference type="PROSITE" id="PS50011"/>
    </source>
</evidence>
<dbReference type="GO" id="GO:0007052">
    <property type="term" value="P:mitotic spindle organization"/>
    <property type="evidence" value="ECO:0007669"/>
    <property type="project" value="TreeGrafter"/>
</dbReference>
<dbReference type="EC" id="2.7.11.21" evidence="8"/>
<feature type="domain" description="POLO box" evidence="11">
    <location>
        <begin position="664"/>
        <end position="744"/>
    </location>
</feature>
<dbReference type="Pfam" id="PF00069">
    <property type="entry name" value="Pkinase"/>
    <property type="match status" value="1"/>
</dbReference>
<dbReference type="PROSITE" id="PS00108">
    <property type="entry name" value="PROTEIN_KINASE_ST"/>
    <property type="match status" value="1"/>
</dbReference>
<dbReference type="InterPro" id="IPR013320">
    <property type="entry name" value="ConA-like_dom_sf"/>
</dbReference>
<dbReference type="GO" id="GO:0005634">
    <property type="term" value="C:nucleus"/>
    <property type="evidence" value="ECO:0007669"/>
    <property type="project" value="TreeGrafter"/>
</dbReference>
<evidence type="ECO:0000256" key="1">
    <source>
        <dbReference type="ARBA" id="ARBA00022527"/>
    </source>
</evidence>
<feature type="region of interest" description="Disordered" evidence="9">
    <location>
        <begin position="341"/>
        <end position="361"/>
    </location>
</feature>
<dbReference type="Pfam" id="PF00622">
    <property type="entry name" value="SPRY"/>
    <property type="match status" value="1"/>
</dbReference>
<comment type="caution">
    <text evidence="13">The sequence shown here is derived from an EMBL/GenBank/DDBJ whole genome shotgun (WGS) entry which is preliminary data.</text>
</comment>
<dbReference type="CDD" id="cd13117">
    <property type="entry name" value="POLO_box_2"/>
    <property type="match status" value="1"/>
</dbReference>
<dbReference type="InterPro" id="IPR036947">
    <property type="entry name" value="POLO_box_dom_sf"/>
</dbReference>
<evidence type="ECO:0000256" key="7">
    <source>
        <dbReference type="PROSITE-ProRule" id="PRU10141"/>
    </source>
</evidence>
<evidence type="ECO:0000259" key="11">
    <source>
        <dbReference type="PROSITE" id="PS50078"/>
    </source>
</evidence>
<dbReference type="Gene3D" id="3.30.1120.30">
    <property type="entry name" value="POLO box domain"/>
    <property type="match status" value="2"/>
</dbReference>
<dbReference type="PROSITE" id="PS50011">
    <property type="entry name" value="PROTEIN_KINASE_DOM"/>
    <property type="match status" value="1"/>
</dbReference>
<dbReference type="InterPro" id="IPR017441">
    <property type="entry name" value="Protein_kinase_ATP_BS"/>
</dbReference>
<evidence type="ECO:0000256" key="9">
    <source>
        <dbReference type="SAM" id="MobiDB-lite"/>
    </source>
</evidence>
<keyword evidence="6 7" id="KW-0067">ATP-binding</keyword>
<dbReference type="FunFam" id="3.30.200.20:FF:000091">
    <property type="entry name" value="Serine/threonine-protein kinase PLK"/>
    <property type="match status" value="1"/>
</dbReference>
<feature type="binding site" evidence="7">
    <location>
        <position position="82"/>
    </location>
    <ligand>
        <name>ATP</name>
        <dbReference type="ChEBI" id="CHEBI:30616"/>
    </ligand>
</feature>
<dbReference type="GO" id="GO:0004674">
    <property type="term" value="F:protein serine/threonine kinase activity"/>
    <property type="evidence" value="ECO:0007669"/>
    <property type="project" value="UniProtKB-KW"/>
</dbReference>